<dbReference type="PANTHER" id="PTHR37690">
    <property type="entry name" value="CHORISMATE DEHYDRATASE"/>
    <property type="match status" value="1"/>
</dbReference>
<dbReference type="RefSeq" id="WP_068648940.1">
    <property type="nucleotide sequence ID" value="NZ_CP043611.1"/>
</dbReference>
<gene>
    <name evidence="4" type="primary">mqnA</name>
    <name evidence="5" type="ORF">PBAT_09655</name>
</gene>
<keyword evidence="3 4" id="KW-0456">Lyase</keyword>
<keyword evidence="6" id="KW-1185">Reference proteome</keyword>
<dbReference type="GO" id="GO:0016836">
    <property type="term" value="F:hydro-lyase activity"/>
    <property type="evidence" value="ECO:0007669"/>
    <property type="project" value="UniProtKB-UniRule"/>
</dbReference>
<dbReference type="UniPathway" id="UPA00079"/>
<comment type="caution">
    <text evidence="5">The sequence shown here is derived from an EMBL/GenBank/DDBJ whole genome shotgun (WGS) entry which is preliminary data.</text>
</comment>
<dbReference type="InterPro" id="IPR003773">
    <property type="entry name" value="Menaquinone_biosynth"/>
</dbReference>
<sequence length="288" mass="32376">MGVHGYNKTIIGKIQYTNAWPIFYYFNPDSLCEPTEMITAVPSLLNKGMNDGSIDIGALSSFAYGLSSEKLLLLPDLSVSANGPVQSILLFSRQPIETILNGTIAVTNTSATSINLLKILMNKALNGNPTYLSIEPDLKTMMEVADAALLIGDNAIKASWEDHGLYVTDLSAWWKEWTGYSMTFAVWAVHRDAVENKPEIIQDIVKALQASKHRSLSDLNPIVGEAITTVGGTQDYWMRYFENLCYDFGKEQRQGLELYLRYAHELGLIQHEVKMEMWEENTRIRVKE</sequence>
<comment type="function">
    <text evidence="4">Catalyzes the dehydration of chorismate into 3-[(1-carboxyvinyl)oxy]benzoate, a step in the biosynthesis of menaquinone (MK, vitamin K2).</text>
</comment>
<name>A0A168PMN7_9BACL</name>
<keyword evidence="2 4" id="KW-0474">Menaquinone biosynthesis</keyword>
<evidence type="ECO:0000313" key="5">
    <source>
        <dbReference type="EMBL" id="OAB46917.1"/>
    </source>
</evidence>
<dbReference type="EC" id="4.2.1.151" evidence="4"/>
<protein>
    <recommendedName>
        <fullName evidence="4">Chorismate dehydratase</fullName>
        <ecNumber evidence="4">4.2.1.151</ecNumber>
    </recommendedName>
    <alternativeName>
        <fullName evidence="4">Menaquinone biosynthetic enzyme MqnA</fullName>
    </alternativeName>
</protein>
<evidence type="ECO:0000256" key="3">
    <source>
        <dbReference type="ARBA" id="ARBA00023239"/>
    </source>
</evidence>
<dbReference type="PANTHER" id="PTHR37690:SF1">
    <property type="entry name" value="CHORISMATE DEHYDRATASE"/>
    <property type="match status" value="1"/>
</dbReference>
<comment type="pathway">
    <text evidence="1 4">Quinol/quinone metabolism; menaquinone biosynthesis.</text>
</comment>
<dbReference type="SUPFAM" id="SSF53850">
    <property type="entry name" value="Periplasmic binding protein-like II"/>
    <property type="match status" value="1"/>
</dbReference>
<reference evidence="5 6" key="1">
    <citation type="submission" date="2016-03" db="EMBL/GenBank/DDBJ databases">
        <title>Draft genome sequence of Paenibacillus antarcticus CECT 5836.</title>
        <authorList>
            <person name="Shin S.-K."/>
            <person name="Yi H."/>
        </authorList>
    </citation>
    <scope>NUCLEOTIDE SEQUENCE [LARGE SCALE GENOMIC DNA]</scope>
    <source>
        <strain evidence="5 6">CECT 5836</strain>
    </source>
</reference>
<proteinExistence type="inferred from homology"/>
<dbReference type="OrthoDB" id="9810112at2"/>
<evidence type="ECO:0000313" key="6">
    <source>
        <dbReference type="Proteomes" id="UP000077355"/>
    </source>
</evidence>
<dbReference type="GO" id="GO:0009234">
    <property type="term" value="P:menaquinone biosynthetic process"/>
    <property type="evidence" value="ECO:0007669"/>
    <property type="project" value="UniProtKB-UniRule"/>
</dbReference>
<organism evidence="5 6">
    <name type="scientific">Paenibacillus antarcticus</name>
    <dbReference type="NCBI Taxonomy" id="253703"/>
    <lineage>
        <taxon>Bacteria</taxon>
        <taxon>Bacillati</taxon>
        <taxon>Bacillota</taxon>
        <taxon>Bacilli</taxon>
        <taxon>Bacillales</taxon>
        <taxon>Paenibacillaceae</taxon>
        <taxon>Paenibacillus</taxon>
    </lineage>
</organism>
<dbReference type="Pfam" id="PF02621">
    <property type="entry name" value="VitK2_biosynth"/>
    <property type="match status" value="1"/>
</dbReference>
<dbReference type="AlphaFoldDB" id="A0A168PMN7"/>
<evidence type="ECO:0000256" key="1">
    <source>
        <dbReference type="ARBA" id="ARBA00004863"/>
    </source>
</evidence>
<dbReference type="HAMAP" id="MF_00995">
    <property type="entry name" value="MqnA"/>
    <property type="match status" value="1"/>
</dbReference>
<dbReference type="Proteomes" id="UP000077355">
    <property type="component" value="Unassembled WGS sequence"/>
</dbReference>
<comment type="similarity">
    <text evidence="4">Belongs to the MqnA/MqnD family. MqnA subfamily.</text>
</comment>
<evidence type="ECO:0000256" key="2">
    <source>
        <dbReference type="ARBA" id="ARBA00022428"/>
    </source>
</evidence>
<dbReference type="EMBL" id="LVJI01000014">
    <property type="protein sequence ID" value="OAB46917.1"/>
    <property type="molecule type" value="Genomic_DNA"/>
</dbReference>
<accession>A0A168PMN7</accession>
<dbReference type="Gene3D" id="3.40.190.10">
    <property type="entry name" value="Periplasmic binding protein-like II"/>
    <property type="match status" value="2"/>
</dbReference>
<dbReference type="CDD" id="cd13634">
    <property type="entry name" value="PBP2_Sco4506"/>
    <property type="match status" value="1"/>
</dbReference>
<comment type="catalytic activity">
    <reaction evidence="4">
        <text>chorismate = 3-[(1-carboxyvinyl)-oxy]benzoate + H2O</text>
        <dbReference type="Rhea" id="RHEA:40051"/>
        <dbReference type="ChEBI" id="CHEBI:15377"/>
        <dbReference type="ChEBI" id="CHEBI:29748"/>
        <dbReference type="ChEBI" id="CHEBI:76981"/>
        <dbReference type="EC" id="4.2.1.151"/>
    </reaction>
</comment>
<dbReference type="InterPro" id="IPR030868">
    <property type="entry name" value="MqnA"/>
</dbReference>
<evidence type="ECO:0000256" key="4">
    <source>
        <dbReference type="HAMAP-Rule" id="MF_00995"/>
    </source>
</evidence>